<dbReference type="EMBL" id="JACMSC010000006">
    <property type="protein sequence ID" value="KAG6519777.1"/>
    <property type="molecule type" value="Genomic_DNA"/>
</dbReference>
<keyword evidence="1" id="KW-0677">Repeat</keyword>
<dbReference type="Pfam" id="PF20431">
    <property type="entry name" value="E_motif"/>
    <property type="match status" value="1"/>
</dbReference>
<dbReference type="Pfam" id="PF13041">
    <property type="entry name" value="PPR_2"/>
    <property type="match status" value="2"/>
</dbReference>
<dbReference type="FunFam" id="1.25.40.10:FF:000242">
    <property type="entry name" value="Pentatricopeptide repeat-containing protein"/>
    <property type="match status" value="1"/>
</dbReference>
<evidence type="ECO:0000313" key="3">
    <source>
        <dbReference type="EMBL" id="KAG6519777.1"/>
    </source>
</evidence>
<dbReference type="Pfam" id="PF01535">
    <property type="entry name" value="PPR"/>
    <property type="match status" value="2"/>
</dbReference>
<sequence length="552" mass="61440">MRFGRFDSLRRLSSAAAAARAPPSTPLPHFLSLLARCFTFGHLAQVHAFLVTRALDSDNLLLHHFLRACSALGFRGYALLVFRRAPRPDVYLHNSIIRCLCQTDSAHLAVEHFSRIQSAGLRPDTYSFPFALKAAVHLGMLHLGRQVHAQIFRFGLEADVHVSTALVVMYSYCGGANDARKLFDGIPKKDVVSWNAMIAGYVKAGDVGAAHDLFERMTERNVVSWTTVVVGFANSNRSDEAIALFRRMQLEDGIQPDEVALLAVLSACANLGALELGEWIHISIDKHGLHKTTPLMNALIDMYAKSGSITKALEVFENVKKKSVITWTTMIAGFAFHGLGSEALNMFTRMEREHVQPNDVTFLAVLSACSHIGLTDLGRWLFNRMNSEYRIEPRIQHYGCMVDLLGRAGHLKEARNLVRDMPFEPNAAIWGALLSAARSHDDAELGELALRNLIEIEPHNSGNYILLSNIHASNEEWDDVAKLRKMMKDRGVMNMPGASSVEINGAVHEFTSRDGSHPYFDRIYELLHCMTKHLKSIGYVPKLGSGLDVQEE</sequence>
<comment type="caution">
    <text evidence="3">The sequence shown here is derived from an EMBL/GenBank/DDBJ whole genome shotgun (WGS) entry which is preliminary data.</text>
</comment>
<gene>
    <name evidence="3" type="ORF">ZIOFF_023285</name>
</gene>
<dbReference type="InterPro" id="IPR046848">
    <property type="entry name" value="E_motif"/>
</dbReference>
<dbReference type="InterPro" id="IPR002885">
    <property type="entry name" value="PPR_rpt"/>
</dbReference>
<feature type="repeat" description="PPR" evidence="2">
    <location>
        <begin position="89"/>
        <end position="123"/>
    </location>
</feature>
<evidence type="ECO:0000313" key="4">
    <source>
        <dbReference type="Proteomes" id="UP000734854"/>
    </source>
</evidence>
<name>A0A8J5HDX2_ZINOF</name>
<reference evidence="3 4" key="1">
    <citation type="submission" date="2020-08" db="EMBL/GenBank/DDBJ databases">
        <title>Plant Genome Project.</title>
        <authorList>
            <person name="Zhang R.-G."/>
        </authorList>
    </citation>
    <scope>NUCLEOTIDE SEQUENCE [LARGE SCALE GENOMIC DNA]</scope>
    <source>
        <tissue evidence="3">Rhizome</tissue>
    </source>
</reference>
<organism evidence="3 4">
    <name type="scientific">Zingiber officinale</name>
    <name type="common">Ginger</name>
    <name type="synonym">Amomum zingiber</name>
    <dbReference type="NCBI Taxonomy" id="94328"/>
    <lineage>
        <taxon>Eukaryota</taxon>
        <taxon>Viridiplantae</taxon>
        <taxon>Streptophyta</taxon>
        <taxon>Embryophyta</taxon>
        <taxon>Tracheophyta</taxon>
        <taxon>Spermatophyta</taxon>
        <taxon>Magnoliopsida</taxon>
        <taxon>Liliopsida</taxon>
        <taxon>Zingiberales</taxon>
        <taxon>Zingiberaceae</taxon>
        <taxon>Zingiber</taxon>
    </lineage>
</organism>
<dbReference type="PROSITE" id="PS51375">
    <property type="entry name" value="PPR"/>
    <property type="match status" value="3"/>
</dbReference>
<dbReference type="GO" id="GO:0009451">
    <property type="term" value="P:RNA modification"/>
    <property type="evidence" value="ECO:0007669"/>
    <property type="project" value="InterPro"/>
</dbReference>
<feature type="repeat" description="PPR" evidence="2">
    <location>
        <begin position="323"/>
        <end position="357"/>
    </location>
</feature>
<proteinExistence type="predicted"/>
<keyword evidence="4" id="KW-1185">Reference proteome</keyword>
<accession>A0A8J5HDX2</accession>
<dbReference type="PANTHER" id="PTHR47926:SF432">
    <property type="entry name" value="(WILD MALAYSIAN BANANA) HYPOTHETICAL PROTEIN"/>
    <property type="match status" value="1"/>
</dbReference>
<dbReference type="NCBIfam" id="TIGR00756">
    <property type="entry name" value="PPR"/>
    <property type="match status" value="4"/>
</dbReference>
<protein>
    <recommendedName>
        <fullName evidence="5">Pentatricopeptide repeat-containing protein</fullName>
    </recommendedName>
</protein>
<evidence type="ECO:0000256" key="1">
    <source>
        <dbReference type="ARBA" id="ARBA00022737"/>
    </source>
</evidence>
<dbReference type="GO" id="GO:0003723">
    <property type="term" value="F:RNA binding"/>
    <property type="evidence" value="ECO:0007669"/>
    <property type="project" value="InterPro"/>
</dbReference>
<dbReference type="FunFam" id="1.25.40.10:FF:000348">
    <property type="entry name" value="Pentatricopeptide repeat-containing protein chloroplastic"/>
    <property type="match status" value="1"/>
</dbReference>
<dbReference type="OrthoDB" id="185373at2759"/>
<feature type="repeat" description="PPR" evidence="2">
    <location>
        <begin position="190"/>
        <end position="224"/>
    </location>
</feature>
<dbReference type="AlphaFoldDB" id="A0A8J5HDX2"/>
<evidence type="ECO:0000256" key="2">
    <source>
        <dbReference type="PROSITE-ProRule" id="PRU00708"/>
    </source>
</evidence>
<dbReference type="PANTHER" id="PTHR47926">
    <property type="entry name" value="PENTATRICOPEPTIDE REPEAT-CONTAINING PROTEIN"/>
    <property type="match status" value="1"/>
</dbReference>
<dbReference type="Proteomes" id="UP000734854">
    <property type="component" value="Unassembled WGS sequence"/>
</dbReference>
<evidence type="ECO:0008006" key="5">
    <source>
        <dbReference type="Google" id="ProtNLM"/>
    </source>
</evidence>
<dbReference type="InterPro" id="IPR046960">
    <property type="entry name" value="PPR_At4g14850-like_plant"/>
</dbReference>